<sequence length="143" mass="15963">KYHSKTWESSARCVPASLFGRCSRKDVSRRKISGRAVLAALMALVALAKYGDLFGREGSERLALGGWRKTTERREDESTREQDSSGKFCELMVRSPLVPVDDVTRGQLPESGRKRSPEMIVLALNVTGITKEVSPERRTLDHS</sequence>
<feature type="region of interest" description="Disordered" evidence="1">
    <location>
        <begin position="67"/>
        <end position="86"/>
    </location>
</feature>
<keyword evidence="2" id="KW-0812">Transmembrane</keyword>
<organism evidence="3 4">
    <name type="scientific">Vespula maculifrons</name>
    <name type="common">Eastern yellow jacket</name>
    <name type="synonym">Wasp</name>
    <dbReference type="NCBI Taxonomy" id="7453"/>
    <lineage>
        <taxon>Eukaryota</taxon>
        <taxon>Metazoa</taxon>
        <taxon>Ecdysozoa</taxon>
        <taxon>Arthropoda</taxon>
        <taxon>Hexapoda</taxon>
        <taxon>Insecta</taxon>
        <taxon>Pterygota</taxon>
        <taxon>Neoptera</taxon>
        <taxon>Endopterygota</taxon>
        <taxon>Hymenoptera</taxon>
        <taxon>Apocrita</taxon>
        <taxon>Aculeata</taxon>
        <taxon>Vespoidea</taxon>
        <taxon>Vespidae</taxon>
        <taxon>Vespinae</taxon>
        <taxon>Vespula</taxon>
    </lineage>
</organism>
<evidence type="ECO:0000313" key="3">
    <source>
        <dbReference type="EMBL" id="KAL2738621.1"/>
    </source>
</evidence>
<dbReference type="Proteomes" id="UP001607303">
    <property type="component" value="Unassembled WGS sequence"/>
</dbReference>
<evidence type="ECO:0000256" key="1">
    <source>
        <dbReference type="SAM" id="MobiDB-lite"/>
    </source>
</evidence>
<feature type="transmembrane region" description="Helical" evidence="2">
    <location>
        <begin position="32"/>
        <end position="51"/>
    </location>
</feature>
<feature type="compositionally biased region" description="Basic and acidic residues" evidence="1">
    <location>
        <begin position="69"/>
        <end position="84"/>
    </location>
</feature>
<proteinExistence type="predicted"/>
<dbReference type="EMBL" id="JAYRBN010000063">
    <property type="protein sequence ID" value="KAL2738621.1"/>
    <property type="molecule type" value="Genomic_DNA"/>
</dbReference>
<name>A0ABD2C0R8_VESMC</name>
<dbReference type="AlphaFoldDB" id="A0ABD2C0R8"/>
<gene>
    <name evidence="3" type="ORF">V1477_011980</name>
</gene>
<reference evidence="3 4" key="1">
    <citation type="journal article" date="2024" name="Ann. Entomol. Soc. Am.">
        <title>Genomic analyses of the southern and eastern yellowjacket wasps (Hymenoptera: Vespidae) reveal evolutionary signatures of social life.</title>
        <authorList>
            <person name="Catto M.A."/>
            <person name="Caine P.B."/>
            <person name="Orr S.E."/>
            <person name="Hunt B.G."/>
            <person name="Goodisman M.A.D."/>
        </authorList>
    </citation>
    <scope>NUCLEOTIDE SEQUENCE [LARGE SCALE GENOMIC DNA]</scope>
    <source>
        <strain evidence="3">232</strain>
        <tissue evidence="3">Head and thorax</tissue>
    </source>
</reference>
<evidence type="ECO:0000313" key="4">
    <source>
        <dbReference type="Proteomes" id="UP001607303"/>
    </source>
</evidence>
<keyword evidence="2" id="KW-1133">Transmembrane helix</keyword>
<evidence type="ECO:0000256" key="2">
    <source>
        <dbReference type="SAM" id="Phobius"/>
    </source>
</evidence>
<comment type="caution">
    <text evidence="3">The sequence shown here is derived from an EMBL/GenBank/DDBJ whole genome shotgun (WGS) entry which is preliminary data.</text>
</comment>
<feature type="non-terminal residue" evidence="3">
    <location>
        <position position="1"/>
    </location>
</feature>
<accession>A0ABD2C0R8</accession>
<keyword evidence="4" id="KW-1185">Reference proteome</keyword>
<protein>
    <submittedName>
        <fullName evidence="3">Uncharacterized protein</fullName>
    </submittedName>
</protein>
<keyword evidence="2" id="KW-0472">Membrane</keyword>